<feature type="transmembrane region" description="Helical" evidence="1">
    <location>
        <begin position="112"/>
        <end position="135"/>
    </location>
</feature>
<dbReference type="GO" id="GO:0016020">
    <property type="term" value="C:membrane"/>
    <property type="evidence" value="ECO:0007669"/>
    <property type="project" value="TreeGrafter"/>
</dbReference>
<keyword evidence="1" id="KW-0812">Transmembrane</keyword>
<evidence type="ECO:0000313" key="4">
    <source>
        <dbReference type="Proteomes" id="UP000238479"/>
    </source>
</evidence>
<keyword evidence="1" id="KW-0472">Membrane</keyword>
<comment type="caution">
    <text evidence="3">The sequence shown here is derived from an EMBL/GenBank/DDBJ whole genome shotgun (WGS) entry which is preliminary data.</text>
</comment>
<dbReference type="Pfam" id="PF13962">
    <property type="entry name" value="PGG"/>
    <property type="match status" value="1"/>
</dbReference>
<feature type="transmembrane region" description="Helical" evidence="1">
    <location>
        <begin position="155"/>
        <end position="179"/>
    </location>
</feature>
<sequence length="244" mass="27461">MAFYKGSTQPGPALQLQEELEWFEIVEQVIPPHYAMQLAWNEKEQKNETPKQYFRRTHGELLKEAQDWIKRTAESCSTVAGLMATVAFAAAFTVPGGNDEKSGTPLLLHSPFFLVFIITDAFSLASSLTSLVMFLSILTSPYEIDDFRYSLPRKLILGFTFLFFSVAVTMLAFASTLMLTISTKKSLTTTFIYCVAFLPVTMFALLQFPLYVAFKTTLLYSVQAIQSVLPWHLISVGFSKLKTN</sequence>
<dbReference type="PANTHER" id="PTHR24177:SF215">
    <property type="entry name" value="PGG DOMAIN-CONTAINING PROTEIN"/>
    <property type="match status" value="1"/>
</dbReference>
<dbReference type="STRING" id="74649.A0A2P6Q2B4"/>
<accession>A0A2P6Q2B4</accession>
<protein>
    <submittedName>
        <fullName evidence="3">Putative PGG domain-containing protein</fullName>
    </submittedName>
</protein>
<evidence type="ECO:0000259" key="2">
    <source>
        <dbReference type="Pfam" id="PF13962"/>
    </source>
</evidence>
<gene>
    <name evidence="3" type="ORF">RchiOBHm_Chr5g0001941</name>
</gene>
<proteinExistence type="predicted"/>
<keyword evidence="4" id="KW-1185">Reference proteome</keyword>
<evidence type="ECO:0000256" key="1">
    <source>
        <dbReference type="SAM" id="Phobius"/>
    </source>
</evidence>
<feature type="domain" description="PGG" evidence="2">
    <location>
        <begin position="67"/>
        <end position="179"/>
    </location>
</feature>
<dbReference type="Proteomes" id="UP000238479">
    <property type="component" value="Chromosome 5"/>
</dbReference>
<reference evidence="3 4" key="1">
    <citation type="journal article" date="2018" name="Nat. Genet.">
        <title>The Rosa genome provides new insights in the design of modern roses.</title>
        <authorList>
            <person name="Bendahmane M."/>
        </authorList>
    </citation>
    <scope>NUCLEOTIDE SEQUENCE [LARGE SCALE GENOMIC DNA]</scope>
    <source>
        <strain evidence="4">cv. Old Blush</strain>
    </source>
</reference>
<name>A0A2P6Q2B4_ROSCH</name>
<dbReference type="InterPro" id="IPR026961">
    <property type="entry name" value="PGG_dom"/>
</dbReference>
<dbReference type="EMBL" id="PDCK01000043">
    <property type="protein sequence ID" value="PRQ28332.1"/>
    <property type="molecule type" value="Genomic_DNA"/>
</dbReference>
<keyword evidence="1" id="KW-1133">Transmembrane helix</keyword>
<dbReference type="AlphaFoldDB" id="A0A2P6Q2B4"/>
<feature type="transmembrane region" description="Helical" evidence="1">
    <location>
        <begin position="191"/>
        <end position="212"/>
    </location>
</feature>
<dbReference type="Gramene" id="PRQ28332">
    <property type="protein sequence ID" value="PRQ28332"/>
    <property type="gene ID" value="RchiOBHm_Chr5g0001941"/>
</dbReference>
<dbReference type="PANTHER" id="PTHR24177">
    <property type="entry name" value="CASKIN"/>
    <property type="match status" value="1"/>
</dbReference>
<dbReference type="OMA" id="QYFRRTH"/>
<organism evidence="3 4">
    <name type="scientific">Rosa chinensis</name>
    <name type="common">China rose</name>
    <dbReference type="NCBI Taxonomy" id="74649"/>
    <lineage>
        <taxon>Eukaryota</taxon>
        <taxon>Viridiplantae</taxon>
        <taxon>Streptophyta</taxon>
        <taxon>Embryophyta</taxon>
        <taxon>Tracheophyta</taxon>
        <taxon>Spermatophyta</taxon>
        <taxon>Magnoliopsida</taxon>
        <taxon>eudicotyledons</taxon>
        <taxon>Gunneridae</taxon>
        <taxon>Pentapetalae</taxon>
        <taxon>rosids</taxon>
        <taxon>fabids</taxon>
        <taxon>Rosales</taxon>
        <taxon>Rosaceae</taxon>
        <taxon>Rosoideae</taxon>
        <taxon>Rosoideae incertae sedis</taxon>
        <taxon>Rosa</taxon>
    </lineage>
</organism>
<evidence type="ECO:0000313" key="3">
    <source>
        <dbReference type="EMBL" id="PRQ28332.1"/>
    </source>
</evidence>